<dbReference type="GO" id="GO:0005783">
    <property type="term" value="C:endoplasmic reticulum"/>
    <property type="evidence" value="ECO:0007669"/>
    <property type="project" value="TreeGrafter"/>
</dbReference>
<protein>
    <submittedName>
        <fullName evidence="2">N-acetylglucosaminyl transferase component-domain-containing protein</fullName>
    </submittedName>
</protein>
<dbReference type="AlphaFoldDB" id="A0A1Y2F562"/>
<dbReference type="GO" id="GO:0006506">
    <property type="term" value="P:GPI anchor biosynthetic process"/>
    <property type="evidence" value="ECO:0007669"/>
    <property type="project" value="InterPro"/>
</dbReference>
<keyword evidence="2" id="KW-0808">Transferase</keyword>
<feature type="transmembrane region" description="Helical" evidence="1">
    <location>
        <begin position="242"/>
        <end position="263"/>
    </location>
</feature>
<keyword evidence="3" id="KW-1185">Reference proteome</keyword>
<feature type="transmembrane region" description="Helical" evidence="1">
    <location>
        <begin position="197"/>
        <end position="221"/>
    </location>
</feature>
<gene>
    <name evidence="2" type="ORF">BCR37DRAFT_350415</name>
</gene>
<dbReference type="OMA" id="WNIFRGK"/>
<dbReference type="Pfam" id="PF05024">
    <property type="entry name" value="Gpi1"/>
    <property type="match status" value="1"/>
</dbReference>
<feature type="transmembrane region" description="Helical" evidence="1">
    <location>
        <begin position="162"/>
        <end position="185"/>
    </location>
</feature>
<proteinExistence type="predicted"/>
<keyword evidence="1" id="KW-0812">Transmembrane</keyword>
<dbReference type="RefSeq" id="XP_040723505.1">
    <property type="nucleotide sequence ID" value="XM_040868003.1"/>
</dbReference>
<evidence type="ECO:0000313" key="2">
    <source>
        <dbReference type="EMBL" id="ORY78624.1"/>
    </source>
</evidence>
<dbReference type="InterPro" id="IPR007720">
    <property type="entry name" value="PigQ/GPI1"/>
</dbReference>
<dbReference type="EMBL" id="MCFI01000017">
    <property type="protein sequence ID" value="ORY78624.1"/>
    <property type="molecule type" value="Genomic_DNA"/>
</dbReference>
<dbReference type="PANTHER" id="PTHR21329:SF3">
    <property type="entry name" value="PHOSPHATIDYLINOSITOL N-ACETYLGLUCOSAMINYLTRANSFERASE SUBUNIT Q"/>
    <property type="match status" value="1"/>
</dbReference>
<dbReference type="GO" id="GO:0016740">
    <property type="term" value="F:transferase activity"/>
    <property type="evidence" value="ECO:0007669"/>
    <property type="project" value="UniProtKB-KW"/>
</dbReference>
<dbReference type="STRING" id="56484.A0A1Y2F562"/>
<feature type="transmembrane region" description="Helical" evidence="1">
    <location>
        <begin position="283"/>
        <end position="300"/>
    </location>
</feature>
<dbReference type="GeneID" id="63784602"/>
<dbReference type="Proteomes" id="UP000193685">
    <property type="component" value="Unassembled WGS sequence"/>
</dbReference>
<sequence>MHAEICTLQSLSHCLNSAPLGSGTSPRDISVAARELDYRIQKILSWPAEYRTLRARKRDWASITSYHPDYIRFYNGMWLLANDLIFGVYIASICLNNQDYIAEYVYTLVDSYSIETSGRMMYWLKSWPAGLKLNNELASFFGDLFLWLIGSWHQILKAIRPFLPLAVQFIGMSGFLGASISVSLISDAFGLLTLHLYVFYLTAARIYDLQVTVLLSLFHLFRGKKRNVLRHRIDSCDYDLDQLLLGTIMFTLLAFLFPTVLVYYLTFAASRIAIRIGKTGLDMVLAFLVQFPLFACLLRIKDARRLPGGIHVTLLGQQSDAQVSHLLIESKPLPFDLIFQPLVTRQSRIMGSTLQLKNLLVATMKGKL</sequence>
<evidence type="ECO:0000256" key="1">
    <source>
        <dbReference type="SAM" id="Phobius"/>
    </source>
</evidence>
<dbReference type="PANTHER" id="PTHR21329">
    <property type="entry name" value="PHOSPHATIDYLINOSITOL N-ACETYLGLUCOSAMINYLTRANSFERASE SUBUNIT Q-RELATED"/>
    <property type="match status" value="1"/>
</dbReference>
<reference evidence="2 3" key="1">
    <citation type="submission" date="2016-07" db="EMBL/GenBank/DDBJ databases">
        <title>Pervasive Adenine N6-methylation of Active Genes in Fungi.</title>
        <authorList>
            <consortium name="DOE Joint Genome Institute"/>
            <person name="Mondo S.J."/>
            <person name="Dannebaum R.O."/>
            <person name="Kuo R.C."/>
            <person name="Labutti K."/>
            <person name="Haridas S."/>
            <person name="Kuo A."/>
            <person name="Salamov A."/>
            <person name="Ahrendt S.R."/>
            <person name="Lipzen A."/>
            <person name="Sullivan W."/>
            <person name="Andreopoulos W.B."/>
            <person name="Clum A."/>
            <person name="Lindquist E."/>
            <person name="Daum C."/>
            <person name="Ramamoorthy G.K."/>
            <person name="Gryganskyi A."/>
            <person name="Culley D."/>
            <person name="Magnuson J.K."/>
            <person name="James T.Y."/>
            <person name="O'Malley M.A."/>
            <person name="Stajich J.E."/>
            <person name="Spatafora J.W."/>
            <person name="Visel A."/>
            <person name="Grigoriev I.V."/>
        </authorList>
    </citation>
    <scope>NUCLEOTIDE SEQUENCE [LARGE SCALE GENOMIC DNA]</scope>
    <source>
        <strain evidence="2 3">12-1054</strain>
    </source>
</reference>
<evidence type="ECO:0000313" key="3">
    <source>
        <dbReference type="Proteomes" id="UP000193685"/>
    </source>
</evidence>
<accession>A0A1Y2F562</accession>
<organism evidence="2 3">
    <name type="scientific">Protomyces lactucae-debilis</name>
    <dbReference type="NCBI Taxonomy" id="2754530"/>
    <lineage>
        <taxon>Eukaryota</taxon>
        <taxon>Fungi</taxon>
        <taxon>Dikarya</taxon>
        <taxon>Ascomycota</taxon>
        <taxon>Taphrinomycotina</taxon>
        <taxon>Taphrinomycetes</taxon>
        <taxon>Taphrinales</taxon>
        <taxon>Protomycetaceae</taxon>
        <taxon>Protomyces</taxon>
    </lineage>
</organism>
<name>A0A1Y2F562_PROLT</name>
<keyword evidence="1" id="KW-0472">Membrane</keyword>
<dbReference type="OrthoDB" id="70250at2759"/>
<dbReference type="GO" id="GO:0016020">
    <property type="term" value="C:membrane"/>
    <property type="evidence" value="ECO:0007669"/>
    <property type="project" value="InterPro"/>
</dbReference>
<comment type="caution">
    <text evidence="2">The sequence shown here is derived from an EMBL/GenBank/DDBJ whole genome shotgun (WGS) entry which is preliminary data.</text>
</comment>
<keyword evidence="1" id="KW-1133">Transmembrane helix</keyword>